<protein>
    <recommendedName>
        <fullName evidence="1">Lon proteolytic domain-containing protein</fullName>
    </recommendedName>
</protein>
<evidence type="ECO:0000313" key="3">
    <source>
        <dbReference type="Proteomes" id="UP001620626"/>
    </source>
</evidence>
<sequence>MPSSRPHIFCRKFYAVAKASKRHDCCKAELCTCRFCGAYFFVIGRSPERFGLTGCIEPNGIISQVGGLEEKSMRVNHAGINNVLVPNDNHEEANAIRDAHDADHDLGPIPHIEFVVHINELWHILFLLFLDAQ</sequence>
<dbReference type="Pfam" id="PF05362">
    <property type="entry name" value="Lon_C"/>
    <property type="match status" value="1"/>
</dbReference>
<dbReference type="SUPFAM" id="SSF54211">
    <property type="entry name" value="Ribosomal protein S5 domain 2-like"/>
    <property type="match status" value="1"/>
</dbReference>
<evidence type="ECO:0000313" key="2">
    <source>
        <dbReference type="EMBL" id="KAL3109132.1"/>
    </source>
</evidence>
<dbReference type="Gene3D" id="3.30.230.10">
    <property type="match status" value="1"/>
</dbReference>
<dbReference type="EMBL" id="JBICBT010000577">
    <property type="protein sequence ID" value="KAL3109132.1"/>
    <property type="molecule type" value="Genomic_DNA"/>
</dbReference>
<dbReference type="Proteomes" id="UP001620626">
    <property type="component" value="Unassembled WGS sequence"/>
</dbReference>
<dbReference type="InterPro" id="IPR008269">
    <property type="entry name" value="Lon_proteolytic"/>
</dbReference>
<dbReference type="InterPro" id="IPR020568">
    <property type="entry name" value="Ribosomal_Su5_D2-typ_SF"/>
</dbReference>
<proteinExistence type="predicted"/>
<dbReference type="PRINTS" id="PR00830">
    <property type="entry name" value="ENDOLAPTASE"/>
</dbReference>
<dbReference type="InterPro" id="IPR014721">
    <property type="entry name" value="Ribsml_uS5_D2-typ_fold_subgr"/>
</dbReference>
<comment type="caution">
    <text evidence="2">The sequence shown here is derived from an EMBL/GenBank/DDBJ whole genome shotgun (WGS) entry which is preliminary data.</text>
</comment>
<organism evidence="2 3">
    <name type="scientific">Heterodera trifolii</name>
    <dbReference type="NCBI Taxonomy" id="157864"/>
    <lineage>
        <taxon>Eukaryota</taxon>
        <taxon>Metazoa</taxon>
        <taxon>Ecdysozoa</taxon>
        <taxon>Nematoda</taxon>
        <taxon>Chromadorea</taxon>
        <taxon>Rhabditida</taxon>
        <taxon>Tylenchina</taxon>
        <taxon>Tylenchomorpha</taxon>
        <taxon>Tylenchoidea</taxon>
        <taxon>Heteroderidae</taxon>
        <taxon>Heteroderinae</taxon>
        <taxon>Heterodera</taxon>
    </lineage>
</organism>
<gene>
    <name evidence="2" type="ORF">niasHT_013912</name>
</gene>
<reference evidence="2 3" key="1">
    <citation type="submission" date="2024-10" db="EMBL/GenBank/DDBJ databases">
        <authorList>
            <person name="Kim D."/>
        </authorList>
    </citation>
    <scope>NUCLEOTIDE SEQUENCE [LARGE SCALE GENOMIC DNA]</scope>
    <source>
        <strain evidence="2">BH-2024</strain>
    </source>
</reference>
<keyword evidence="3" id="KW-1185">Reference proteome</keyword>
<accession>A0ABD2L1M6</accession>
<name>A0ABD2L1M6_9BILA</name>
<feature type="domain" description="Lon proteolytic" evidence="1">
    <location>
        <begin position="50"/>
        <end position="116"/>
    </location>
</feature>
<evidence type="ECO:0000259" key="1">
    <source>
        <dbReference type="Pfam" id="PF05362"/>
    </source>
</evidence>
<dbReference type="AlphaFoldDB" id="A0ABD2L1M6"/>